<reference evidence="3" key="1">
    <citation type="submission" date="2013-02" db="EMBL/GenBank/DDBJ databases">
        <authorList>
            <consortium name="The Broad Institute Genome Sequencing Platform"/>
            <person name="Cuomo C."/>
            <person name="Becnel J."/>
            <person name="Sanscrainte N."/>
            <person name="Walker B."/>
            <person name="Young S.K."/>
            <person name="Zeng Q."/>
            <person name="Gargeya S."/>
            <person name="Fitzgerald M."/>
            <person name="Haas B."/>
            <person name="Abouelleil A."/>
            <person name="Alvarado L."/>
            <person name="Arachchi H.M."/>
            <person name="Berlin A.M."/>
            <person name="Chapman S.B."/>
            <person name="Dewar J."/>
            <person name="Goldberg J."/>
            <person name="Griggs A."/>
            <person name="Gujja S."/>
            <person name="Hansen M."/>
            <person name="Howarth C."/>
            <person name="Imamovic A."/>
            <person name="Larimer J."/>
            <person name="McCowan C."/>
            <person name="Murphy C."/>
            <person name="Neiman D."/>
            <person name="Pearson M."/>
            <person name="Priest M."/>
            <person name="Roberts A."/>
            <person name="Saif S."/>
            <person name="Shea T."/>
            <person name="Sisk P."/>
            <person name="Sykes S."/>
            <person name="Wortman J."/>
            <person name="Nusbaum C."/>
            <person name="Birren B."/>
        </authorList>
    </citation>
    <scope>NUCLEOTIDE SEQUENCE [LARGE SCALE GENOMIC DNA]</scope>
    <source>
        <strain evidence="3">PRA339</strain>
    </source>
</reference>
<protein>
    <recommendedName>
        <fullName evidence="4">Histone H2A</fullName>
    </recommendedName>
</protein>
<accession>A0A059EZ12</accession>
<name>A0A059EZ12_9MICR</name>
<sequence length="125" mass="13670">MASTKGAGKKDPASSGKSEEFDVKSAIKMTHVKKVLKNKTKHRTSKVACHAVAVAVYVLIKEIVIGAMEAADLENKKKVLPKHINLAIHKDTELAKIGHDILVRSGGVRNVIPPEMLKRKQVDKE</sequence>
<dbReference type="Proteomes" id="UP000030655">
    <property type="component" value="Unassembled WGS sequence"/>
</dbReference>
<gene>
    <name evidence="2" type="ORF">H312_02528</name>
</gene>
<evidence type="ECO:0000313" key="3">
    <source>
        <dbReference type="Proteomes" id="UP000030655"/>
    </source>
</evidence>
<feature type="compositionally biased region" description="Basic and acidic residues" evidence="1">
    <location>
        <begin position="8"/>
        <end position="22"/>
    </location>
</feature>
<proteinExistence type="predicted"/>
<dbReference type="EMBL" id="KK365206">
    <property type="protein sequence ID" value="KCZ80072.1"/>
    <property type="molecule type" value="Genomic_DNA"/>
</dbReference>
<dbReference type="HOGENOM" id="CLU_062828_6_0_1"/>
<evidence type="ECO:0000313" key="2">
    <source>
        <dbReference type="EMBL" id="KCZ80072.1"/>
    </source>
</evidence>
<feature type="region of interest" description="Disordered" evidence="1">
    <location>
        <begin position="1"/>
        <end position="22"/>
    </location>
</feature>
<organism evidence="2 3">
    <name type="scientific">Anncaliia algerae PRA339</name>
    <dbReference type="NCBI Taxonomy" id="1288291"/>
    <lineage>
        <taxon>Eukaryota</taxon>
        <taxon>Fungi</taxon>
        <taxon>Fungi incertae sedis</taxon>
        <taxon>Microsporidia</taxon>
        <taxon>Tubulinosematoidea</taxon>
        <taxon>Tubulinosematidae</taxon>
        <taxon>Anncaliia</taxon>
    </lineage>
</organism>
<keyword evidence="3" id="KW-1185">Reference proteome</keyword>
<evidence type="ECO:0008006" key="4">
    <source>
        <dbReference type="Google" id="ProtNLM"/>
    </source>
</evidence>
<dbReference type="AlphaFoldDB" id="A0A059EZ12"/>
<dbReference type="GO" id="GO:0046982">
    <property type="term" value="F:protein heterodimerization activity"/>
    <property type="evidence" value="ECO:0007669"/>
    <property type="project" value="InterPro"/>
</dbReference>
<dbReference type="OrthoDB" id="9421954at2759"/>
<dbReference type="SUPFAM" id="SSF47113">
    <property type="entry name" value="Histone-fold"/>
    <property type="match status" value="1"/>
</dbReference>
<dbReference type="STRING" id="1288291.A0A059EZ12"/>
<dbReference type="InterPro" id="IPR009072">
    <property type="entry name" value="Histone-fold"/>
</dbReference>
<reference evidence="2 3" key="2">
    <citation type="submission" date="2014-03" db="EMBL/GenBank/DDBJ databases">
        <title>The Genome Sequence of Anncaliia algerae insect isolate PRA339.</title>
        <authorList>
            <consortium name="The Broad Institute Genome Sequencing Platform"/>
            <consortium name="The Broad Institute Genome Sequencing Center for Infectious Disease"/>
            <person name="Cuomo C."/>
            <person name="Becnel J."/>
            <person name="Sanscrainte N."/>
            <person name="Walker B."/>
            <person name="Young S.K."/>
            <person name="Zeng Q."/>
            <person name="Gargeya S."/>
            <person name="Fitzgerald M."/>
            <person name="Haas B."/>
            <person name="Abouelleil A."/>
            <person name="Alvarado L."/>
            <person name="Arachchi H.M."/>
            <person name="Berlin A.M."/>
            <person name="Chapman S.B."/>
            <person name="Dewar J."/>
            <person name="Goldberg J."/>
            <person name="Griggs A."/>
            <person name="Gujja S."/>
            <person name="Hansen M."/>
            <person name="Howarth C."/>
            <person name="Imamovic A."/>
            <person name="Larimer J."/>
            <person name="McCowan C."/>
            <person name="Murphy C."/>
            <person name="Neiman D."/>
            <person name="Pearson M."/>
            <person name="Priest M."/>
            <person name="Roberts A."/>
            <person name="Saif S."/>
            <person name="Shea T."/>
            <person name="Sisk P."/>
            <person name="Sykes S."/>
            <person name="Wortman J."/>
            <person name="Nusbaum C."/>
            <person name="Birren B."/>
        </authorList>
    </citation>
    <scope>NUCLEOTIDE SEQUENCE [LARGE SCALE GENOMIC DNA]</scope>
    <source>
        <strain evidence="2 3">PRA339</strain>
    </source>
</reference>
<evidence type="ECO:0000256" key="1">
    <source>
        <dbReference type="SAM" id="MobiDB-lite"/>
    </source>
</evidence>
<dbReference type="Gene3D" id="1.10.20.10">
    <property type="entry name" value="Histone, subunit A"/>
    <property type="match status" value="1"/>
</dbReference>
<dbReference type="VEuPathDB" id="MicrosporidiaDB:H312_02528"/>